<evidence type="ECO:0000313" key="2">
    <source>
        <dbReference type="EMBL" id="WUQ16273.1"/>
    </source>
</evidence>
<dbReference type="Proteomes" id="UP001432039">
    <property type="component" value="Chromosome"/>
</dbReference>
<protein>
    <submittedName>
        <fullName evidence="2">Uncharacterized protein</fullName>
    </submittedName>
</protein>
<proteinExistence type="predicted"/>
<gene>
    <name evidence="2" type="ORF">OG517_35330</name>
</gene>
<organism evidence="2 3">
    <name type="scientific">Streptomyces virginiae</name>
    <name type="common">Streptomyces cinnamonensis</name>
    <dbReference type="NCBI Taxonomy" id="1961"/>
    <lineage>
        <taxon>Bacteria</taxon>
        <taxon>Bacillati</taxon>
        <taxon>Actinomycetota</taxon>
        <taxon>Actinomycetes</taxon>
        <taxon>Kitasatosporales</taxon>
        <taxon>Streptomycetaceae</taxon>
        <taxon>Streptomyces</taxon>
    </lineage>
</organism>
<accession>A0ABZ1TLL5</accession>
<sequence length="143" mass="13956">MPSPEAKAAFLAGSAPSDPISFSTSQLATFLVPPYTPGAEPLTLRVPTGPVGLALGLTWAVPVPWGEGGGLSGGGGASFTTVDSVKGSGPEAATGCRNTSPPALSVVPLGRVRTTASATTAATATSAVASRGTERHQGPFAGP</sequence>
<evidence type="ECO:0000256" key="1">
    <source>
        <dbReference type="SAM" id="MobiDB-lite"/>
    </source>
</evidence>
<reference evidence="2" key="1">
    <citation type="submission" date="2022-10" db="EMBL/GenBank/DDBJ databases">
        <title>The complete genomes of actinobacterial strains from the NBC collection.</title>
        <authorList>
            <person name="Joergensen T.S."/>
            <person name="Alvarez Arevalo M."/>
            <person name="Sterndorff E.B."/>
            <person name="Faurdal D."/>
            <person name="Vuksanovic O."/>
            <person name="Mourched A.-S."/>
            <person name="Charusanti P."/>
            <person name="Shaw S."/>
            <person name="Blin K."/>
            <person name="Weber T."/>
        </authorList>
    </citation>
    <scope>NUCLEOTIDE SEQUENCE</scope>
    <source>
        <strain evidence="2">NBC_00248</strain>
    </source>
</reference>
<feature type="region of interest" description="Disordered" evidence="1">
    <location>
        <begin position="115"/>
        <end position="143"/>
    </location>
</feature>
<feature type="region of interest" description="Disordered" evidence="1">
    <location>
        <begin position="82"/>
        <end position="102"/>
    </location>
</feature>
<feature type="compositionally biased region" description="Low complexity" evidence="1">
    <location>
        <begin position="115"/>
        <end position="131"/>
    </location>
</feature>
<evidence type="ECO:0000313" key="3">
    <source>
        <dbReference type="Proteomes" id="UP001432039"/>
    </source>
</evidence>
<name>A0ABZ1TLL5_STRVG</name>
<keyword evidence="3" id="KW-1185">Reference proteome</keyword>
<dbReference type="EMBL" id="CP108090">
    <property type="protein sequence ID" value="WUQ16273.1"/>
    <property type="molecule type" value="Genomic_DNA"/>
</dbReference>